<dbReference type="Gene3D" id="3.60.21.10">
    <property type="match status" value="1"/>
</dbReference>
<comment type="similarity">
    <text evidence="1">Belongs to the CapA family.</text>
</comment>
<keyword evidence="2" id="KW-0812">Transmembrane</keyword>
<dbReference type="CDD" id="cd07381">
    <property type="entry name" value="MPP_CapA"/>
    <property type="match status" value="1"/>
</dbReference>
<dbReference type="PANTHER" id="PTHR33393:SF13">
    <property type="entry name" value="PGA BIOSYNTHESIS PROTEIN CAPA"/>
    <property type="match status" value="1"/>
</dbReference>
<dbReference type="PANTHER" id="PTHR33393">
    <property type="entry name" value="POLYGLUTAMINE SYNTHESIS ACCESSORY PROTEIN RV0574C-RELATED"/>
    <property type="match status" value="1"/>
</dbReference>
<accession>A0A1M6QG38</accession>
<dbReference type="AlphaFoldDB" id="A0A1M6QG38"/>
<reference evidence="5" key="1">
    <citation type="submission" date="2016-11" db="EMBL/GenBank/DDBJ databases">
        <authorList>
            <person name="Varghese N."/>
            <person name="Submissions S."/>
        </authorList>
    </citation>
    <scope>NUCLEOTIDE SEQUENCE [LARGE SCALE GENOMIC DNA]</scope>
    <source>
        <strain evidence="5">DSM 10349</strain>
    </source>
</reference>
<dbReference type="OrthoDB" id="9810906at2"/>
<dbReference type="SUPFAM" id="SSF56300">
    <property type="entry name" value="Metallo-dependent phosphatases"/>
    <property type="match status" value="1"/>
</dbReference>
<feature type="domain" description="Capsule synthesis protein CapA" evidence="3">
    <location>
        <begin position="80"/>
        <end position="320"/>
    </location>
</feature>
<feature type="transmembrane region" description="Helical" evidence="2">
    <location>
        <begin position="12"/>
        <end position="28"/>
    </location>
</feature>
<dbReference type="STRING" id="1121421.SAMN02745123_01033"/>
<protein>
    <submittedName>
        <fullName evidence="4">Poly-gamma-glutamate synthesis protein (Capsule biosynthesis protein)</fullName>
    </submittedName>
</protein>
<organism evidence="4 5">
    <name type="scientific">Desulforamulus aeronauticus DSM 10349</name>
    <dbReference type="NCBI Taxonomy" id="1121421"/>
    <lineage>
        <taxon>Bacteria</taxon>
        <taxon>Bacillati</taxon>
        <taxon>Bacillota</taxon>
        <taxon>Clostridia</taxon>
        <taxon>Eubacteriales</taxon>
        <taxon>Peptococcaceae</taxon>
        <taxon>Desulforamulus</taxon>
    </lineage>
</organism>
<proteinExistence type="inferred from homology"/>
<evidence type="ECO:0000313" key="4">
    <source>
        <dbReference type="EMBL" id="SHK19264.1"/>
    </source>
</evidence>
<dbReference type="InterPro" id="IPR019079">
    <property type="entry name" value="Capsule_synth_CapA"/>
</dbReference>
<dbReference type="Proteomes" id="UP000183997">
    <property type="component" value="Unassembled WGS sequence"/>
</dbReference>
<dbReference type="InterPro" id="IPR029052">
    <property type="entry name" value="Metallo-depent_PP-like"/>
</dbReference>
<evidence type="ECO:0000259" key="3">
    <source>
        <dbReference type="SMART" id="SM00854"/>
    </source>
</evidence>
<dbReference type="InterPro" id="IPR052169">
    <property type="entry name" value="CW_Biosynth-Accessory"/>
</dbReference>
<name>A0A1M6QG38_9FIRM</name>
<dbReference type="SMART" id="SM00854">
    <property type="entry name" value="PGA_cap"/>
    <property type="match status" value="1"/>
</dbReference>
<keyword evidence="5" id="KW-1185">Reference proteome</keyword>
<keyword evidence="2" id="KW-0472">Membrane</keyword>
<dbReference type="RefSeq" id="WP_084082311.1">
    <property type="nucleotide sequence ID" value="NZ_FRAR01000008.1"/>
</dbReference>
<evidence type="ECO:0000313" key="5">
    <source>
        <dbReference type="Proteomes" id="UP000183997"/>
    </source>
</evidence>
<evidence type="ECO:0000256" key="1">
    <source>
        <dbReference type="ARBA" id="ARBA00005662"/>
    </source>
</evidence>
<dbReference type="EMBL" id="FRAR01000008">
    <property type="protein sequence ID" value="SHK19264.1"/>
    <property type="molecule type" value="Genomic_DNA"/>
</dbReference>
<gene>
    <name evidence="4" type="ORF">SAMN02745123_01033</name>
</gene>
<sequence length="389" mass="42170">MNKEICKVTAKVLFFIVLYAFVMIPLSAKTGQITAASAGPLQKEINQFAFGQLLEKQQPTTQPSPLEPPASQQPVSPQVTLALVGDILLDSWVGTEMLKQGVDYPWAKVKPILSAADLAIGNLESAVGVGGSPLKGKSFTFRARPETLQGVVNAGIDVVSLANNHVLDYGTTALEETLVNLDQYGIARTGAGRNIYEALTPASKEVNGLKIGVLSFSRVVPYGWWVAGHEQPGVASGWDEKTLLNTIKQWDSQVDLLLVAIHWGEELADYPAGDQVKLARTMIDSGADIILGHHSHCLQGIEVYHDKPILYSMGNFVFTSSSLKARTGAIALVTMDKNGIKGLQMIPTRLERGQPQVLEGQSKSAELVRLFNLSKPFGTQIDSEGKYYR</sequence>
<evidence type="ECO:0000256" key="2">
    <source>
        <dbReference type="SAM" id="Phobius"/>
    </source>
</evidence>
<keyword evidence="2" id="KW-1133">Transmembrane helix</keyword>
<dbReference type="Pfam" id="PF09587">
    <property type="entry name" value="PGA_cap"/>
    <property type="match status" value="1"/>
</dbReference>